<accession>A0A1M6KQI5</accession>
<feature type="chain" id="PRO_5012251982" evidence="1">
    <location>
        <begin position="30"/>
        <end position="406"/>
    </location>
</feature>
<evidence type="ECO:0000256" key="1">
    <source>
        <dbReference type="SAM" id="SignalP"/>
    </source>
</evidence>
<dbReference type="Proteomes" id="UP000184512">
    <property type="component" value="Unassembled WGS sequence"/>
</dbReference>
<gene>
    <name evidence="3" type="ORF">SAMN02745244_02885</name>
</gene>
<keyword evidence="1" id="KW-0732">Signal</keyword>
<dbReference type="Pfam" id="PF00691">
    <property type="entry name" value="OmpA"/>
    <property type="match status" value="1"/>
</dbReference>
<dbReference type="AlphaFoldDB" id="A0A1M6KQI5"/>
<evidence type="ECO:0000313" key="3">
    <source>
        <dbReference type="EMBL" id="SHJ61154.1"/>
    </source>
</evidence>
<dbReference type="Gene3D" id="3.30.1330.60">
    <property type="entry name" value="OmpA-like domain"/>
    <property type="match status" value="1"/>
</dbReference>
<feature type="signal peptide" evidence="1">
    <location>
        <begin position="1"/>
        <end position="29"/>
    </location>
</feature>
<dbReference type="STRING" id="1123357.SAMN02745244_02885"/>
<evidence type="ECO:0000259" key="2">
    <source>
        <dbReference type="Pfam" id="PF00691"/>
    </source>
</evidence>
<dbReference type="SUPFAM" id="SSF103088">
    <property type="entry name" value="OmpA-like"/>
    <property type="match status" value="1"/>
</dbReference>
<evidence type="ECO:0000313" key="4">
    <source>
        <dbReference type="Proteomes" id="UP000184512"/>
    </source>
</evidence>
<sequence>MKQASRHALQRIAALALSVCVLFGLTACNDDETPPDLDTDGVIVITNARANVPTPQLSPITETLIGEALKAKLPVVVISADGTPAPVDLAIPGVDGCNNRSACAKRLSEALGYVAMAITAKPDADGANAYGAFAVARDAAQSLRLTSPTLICLECGIDTLGALSMTGEGRLAADAEAHLEYLTSTGQLVTFDGFDSVHIILTSMGLTSAPQDPLSPSDITRLAGVWSDVLTAGGATVTVDPNPVGGEPIDTEYTVEPVVVPPPPTPPTPSPTSVCTPVELSFDGASDARFQPETDSWVDIDAAREALRPTADWLKQAPTRTARILGTTADILSGDPDEGIELSTRRAQAAAALLVELGVPQSQIVDVAGLGPNYPGKVADRDADGEPIPALRTKNRKVIVEIAENC</sequence>
<reference evidence="3 4" key="1">
    <citation type="submission" date="2016-11" db="EMBL/GenBank/DDBJ databases">
        <authorList>
            <person name="Jaros S."/>
            <person name="Januszkiewicz K."/>
            <person name="Wedrychowicz H."/>
        </authorList>
    </citation>
    <scope>NUCLEOTIDE SEQUENCE [LARGE SCALE GENOMIC DNA]</scope>
    <source>
        <strain evidence="3 4">DSM 12906</strain>
    </source>
</reference>
<dbReference type="EMBL" id="FQZG01000062">
    <property type="protein sequence ID" value="SHJ61154.1"/>
    <property type="molecule type" value="Genomic_DNA"/>
</dbReference>
<dbReference type="PROSITE" id="PS51257">
    <property type="entry name" value="PROKAR_LIPOPROTEIN"/>
    <property type="match status" value="1"/>
</dbReference>
<dbReference type="OrthoDB" id="3723227at2"/>
<name>A0A1M6KQI5_9ACTN</name>
<proteinExistence type="predicted"/>
<protein>
    <submittedName>
        <fullName evidence="3">Outer membrane protein OmpA</fullName>
    </submittedName>
</protein>
<keyword evidence="4" id="KW-1185">Reference proteome</keyword>
<organism evidence="3 4">
    <name type="scientific">Tessaracoccus bendigoensis DSM 12906</name>
    <dbReference type="NCBI Taxonomy" id="1123357"/>
    <lineage>
        <taxon>Bacteria</taxon>
        <taxon>Bacillati</taxon>
        <taxon>Actinomycetota</taxon>
        <taxon>Actinomycetes</taxon>
        <taxon>Propionibacteriales</taxon>
        <taxon>Propionibacteriaceae</taxon>
        <taxon>Tessaracoccus</taxon>
    </lineage>
</organism>
<dbReference type="InterPro" id="IPR006665">
    <property type="entry name" value="OmpA-like"/>
</dbReference>
<dbReference type="RefSeq" id="WP_073189535.1">
    <property type="nucleotide sequence ID" value="NZ_FQZG01000062.1"/>
</dbReference>
<feature type="domain" description="OmpA-like" evidence="2">
    <location>
        <begin position="302"/>
        <end position="375"/>
    </location>
</feature>
<dbReference type="InterPro" id="IPR036737">
    <property type="entry name" value="OmpA-like_sf"/>
</dbReference>